<dbReference type="Proteomes" id="UP000295278">
    <property type="component" value="Unassembled WGS sequence"/>
</dbReference>
<organism evidence="1 2">
    <name type="scientific">Flavobacterium caseinilyticum</name>
    <dbReference type="NCBI Taxonomy" id="2541732"/>
    <lineage>
        <taxon>Bacteria</taxon>
        <taxon>Pseudomonadati</taxon>
        <taxon>Bacteroidota</taxon>
        <taxon>Flavobacteriia</taxon>
        <taxon>Flavobacteriales</taxon>
        <taxon>Flavobacteriaceae</taxon>
        <taxon>Flavobacterium</taxon>
    </lineage>
</organism>
<evidence type="ECO:0000313" key="2">
    <source>
        <dbReference type="Proteomes" id="UP000295278"/>
    </source>
</evidence>
<dbReference type="AlphaFoldDB" id="A0A4R5B2Q4"/>
<sequence length="128" mass="14775">MTLVCGSVKIKVCYKIVCVHERDAPASWGYDNSDYPTEDTYTENYQQYITVPILSAENSFDVKNTLIFYNSLSFQQQQWAIDNPNSYNQIIQYQIDNKWSDESKEFSNQIITPLSGDSSLKIDIESSF</sequence>
<gene>
    <name evidence="1" type="ORF">E0F89_02085</name>
</gene>
<reference evidence="1 2" key="1">
    <citation type="submission" date="2019-03" db="EMBL/GenBank/DDBJ databases">
        <title>Flavobacterium AT-3-2 sp. nov., isolated from arctic soil.</title>
        <authorList>
            <person name="Chaudhary D.K."/>
        </authorList>
    </citation>
    <scope>NUCLEOTIDE SEQUENCE [LARGE SCALE GENOMIC DNA]</scope>
    <source>
        <strain evidence="1 2">AT-3-2</strain>
    </source>
</reference>
<accession>A0A4R5B2Q4</accession>
<comment type="caution">
    <text evidence="1">The sequence shown here is derived from an EMBL/GenBank/DDBJ whole genome shotgun (WGS) entry which is preliminary data.</text>
</comment>
<dbReference type="RefSeq" id="WP_131908204.1">
    <property type="nucleotide sequence ID" value="NZ_SMFM01000001.1"/>
</dbReference>
<name>A0A4R5B2Q4_9FLAO</name>
<protein>
    <submittedName>
        <fullName evidence="1">Uncharacterized protein</fullName>
    </submittedName>
</protein>
<keyword evidence="2" id="KW-1185">Reference proteome</keyword>
<proteinExistence type="predicted"/>
<dbReference type="OrthoDB" id="6400617at2"/>
<evidence type="ECO:0000313" key="1">
    <source>
        <dbReference type="EMBL" id="TDD78446.1"/>
    </source>
</evidence>
<dbReference type="EMBL" id="SMFM01000001">
    <property type="protein sequence ID" value="TDD78446.1"/>
    <property type="molecule type" value="Genomic_DNA"/>
</dbReference>